<proteinExistence type="predicted"/>
<name>A0AAD7MCV3_MYCRO</name>
<accession>A0AAD7MCV3</accession>
<dbReference type="EMBL" id="JARKIE010000001">
    <property type="protein sequence ID" value="KAJ7710495.1"/>
    <property type="molecule type" value="Genomic_DNA"/>
</dbReference>
<feature type="region of interest" description="Disordered" evidence="1">
    <location>
        <begin position="171"/>
        <end position="205"/>
    </location>
</feature>
<keyword evidence="3" id="KW-1185">Reference proteome</keyword>
<evidence type="ECO:0000313" key="2">
    <source>
        <dbReference type="EMBL" id="KAJ7710495.1"/>
    </source>
</evidence>
<reference evidence="2" key="1">
    <citation type="submission" date="2023-03" db="EMBL/GenBank/DDBJ databases">
        <title>Massive genome expansion in bonnet fungi (Mycena s.s.) driven by repeated elements and novel gene families across ecological guilds.</title>
        <authorList>
            <consortium name="Lawrence Berkeley National Laboratory"/>
            <person name="Harder C.B."/>
            <person name="Miyauchi S."/>
            <person name="Viragh M."/>
            <person name="Kuo A."/>
            <person name="Thoen E."/>
            <person name="Andreopoulos B."/>
            <person name="Lu D."/>
            <person name="Skrede I."/>
            <person name="Drula E."/>
            <person name="Henrissat B."/>
            <person name="Morin E."/>
            <person name="Kohler A."/>
            <person name="Barry K."/>
            <person name="LaButti K."/>
            <person name="Morin E."/>
            <person name="Salamov A."/>
            <person name="Lipzen A."/>
            <person name="Mereny Z."/>
            <person name="Hegedus B."/>
            <person name="Baldrian P."/>
            <person name="Stursova M."/>
            <person name="Weitz H."/>
            <person name="Taylor A."/>
            <person name="Grigoriev I.V."/>
            <person name="Nagy L.G."/>
            <person name="Martin F."/>
            <person name="Kauserud H."/>
        </authorList>
    </citation>
    <scope>NUCLEOTIDE SEQUENCE</scope>
    <source>
        <strain evidence="2">CBHHK067</strain>
    </source>
</reference>
<comment type="caution">
    <text evidence="2">The sequence shown here is derived from an EMBL/GenBank/DDBJ whole genome shotgun (WGS) entry which is preliminary data.</text>
</comment>
<dbReference type="AlphaFoldDB" id="A0AAD7MCV3"/>
<gene>
    <name evidence="2" type="ORF">B0H17DRAFT_1123637</name>
</gene>
<dbReference type="Proteomes" id="UP001221757">
    <property type="component" value="Unassembled WGS sequence"/>
</dbReference>
<evidence type="ECO:0000313" key="3">
    <source>
        <dbReference type="Proteomes" id="UP001221757"/>
    </source>
</evidence>
<sequence>MGSIPNERKGDRKQKQLVALDLAAFVRRIGESNCWGVRDPCMEVTTDTVLRPPIVTVMCRVGLSSPTRARPEVGLRFLPVKGDIVEALQFLKCSIRGEILYPEIEPTLVDDGAEDDESEAESEGLGVWDRCLADEEDEGIKLTRLCQQGGGHFGGHFRNMSPFGQARAQAQARPDPGLTSGLGSGRGFSQAQARPDPTQARAFKPDPTRTSLETIYTHLWYNGLTTPATTFPATTFYYIRPHAVATLRLRSATFGYVRLCTWHPKAWVDFGFAANYGQIVASICMSTYVYLGLRETTCGYPSKSAANLRRIKDLEKHAQGNVRSGCRAGCRRDGSCRMWPANGDELKKGSPRVRLAITAAQWATLEVPPTRNPCVGEATISAALLTVWFYQCTQSESAIDPEQGGVAVVQSGWKLVLRCEPGRQGIDFDHCPDSGVCSTFTTESLNSTLRILRAKSSISRSPEIHPVEPSPLQIYEGV</sequence>
<protein>
    <submittedName>
        <fullName evidence="2">Uncharacterized protein</fullName>
    </submittedName>
</protein>
<organism evidence="2 3">
    <name type="scientific">Mycena rosella</name>
    <name type="common">Pink bonnet</name>
    <name type="synonym">Agaricus rosellus</name>
    <dbReference type="NCBI Taxonomy" id="1033263"/>
    <lineage>
        <taxon>Eukaryota</taxon>
        <taxon>Fungi</taxon>
        <taxon>Dikarya</taxon>
        <taxon>Basidiomycota</taxon>
        <taxon>Agaricomycotina</taxon>
        <taxon>Agaricomycetes</taxon>
        <taxon>Agaricomycetidae</taxon>
        <taxon>Agaricales</taxon>
        <taxon>Marasmiineae</taxon>
        <taxon>Mycenaceae</taxon>
        <taxon>Mycena</taxon>
    </lineage>
</organism>
<evidence type="ECO:0000256" key="1">
    <source>
        <dbReference type="SAM" id="MobiDB-lite"/>
    </source>
</evidence>